<dbReference type="GO" id="GO:0030026">
    <property type="term" value="P:intracellular manganese ion homeostasis"/>
    <property type="evidence" value="ECO:0007669"/>
    <property type="project" value="TreeGrafter"/>
</dbReference>
<reference evidence="2 3" key="1">
    <citation type="submission" date="2024-04" db="EMBL/GenBank/DDBJ databases">
        <authorList>
            <person name="Fracassetti M."/>
        </authorList>
    </citation>
    <scope>NUCLEOTIDE SEQUENCE [LARGE SCALE GENOMIC DNA]</scope>
</reference>
<feature type="compositionally biased region" description="Polar residues" evidence="1">
    <location>
        <begin position="51"/>
        <end position="62"/>
    </location>
</feature>
<sequence length="89" mass="9919">MLMNAPSYSKEVIGIITLEDVIEVLLQEEILDEIDGYMEVHNRIKIHILPSQRSPGTPSASQFVRPYSQGPSSLSPHSVLNSSIPFTLR</sequence>
<evidence type="ECO:0000256" key="1">
    <source>
        <dbReference type="SAM" id="MobiDB-lite"/>
    </source>
</evidence>
<evidence type="ECO:0000313" key="3">
    <source>
        <dbReference type="Proteomes" id="UP001497516"/>
    </source>
</evidence>
<dbReference type="GO" id="GO:0005737">
    <property type="term" value="C:cytoplasm"/>
    <property type="evidence" value="ECO:0007669"/>
    <property type="project" value="TreeGrafter"/>
</dbReference>
<organism evidence="2 3">
    <name type="scientific">Linum trigynum</name>
    <dbReference type="NCBI Taxonomy" id="586398"/>
    <lineage>
        <taxon>Eukaryota</taxon>
        <taxon>Viridiplantae</taxon>
        <taxon>Streptophyta</taxon>
        <taxon>Embryophyta</taxon>
        <taxon>Tracheophyta</taxon>
        <taxon>Spermatophyta</taxon>
        <taxon>Magnoliopsida</taxon>
        <taxon>eudicotyledons</taxon>
        <taxon>Gunneridae</taxon>
        <taxon>Pentapetalae</taxon>
        <taxon>rosids</taxon>
        <taxon>fabids</taxon>
        <taxon>Malpighiales</taxon>
        <taxon>Linaceae</taxon>
        <taxon>Linum</taxon>
    </lineage>
</organism>
<dbReference type="GO" id="GO:0010960">
    <property type="term" value="P:magnesium ion homeostasis"/>
    <property type="evidence" value="ECO:0007669"/>
    <property type="project" value="InterPro"/>
</dbReference>
<dbReference type="Proteomes" id="UP001497516">
    <property type="component" value="Chromosome 2"/>
</dbReference>
<dbReference type="InterPro" id="IPR046342">
    <property type="entry name" value="CBS_dom_sf"/>
</dbReference>
<dbReference type="EMBL" id="OZ034815">
    <property type="protein sequence ID" value="CAL1371107.1"/>
    <property type="molecule type" value="Genomic_DNA"/>
</dbReference>
<protein>
    <recommendedName>
        <fullName evidence="4">CBS domain-containing protein</fullName>
    </recommendedName>
</protein>
<accession>A0AAV2DCT9</accession>
<gene>
    <name evidence="2" type="ORF">LTRI10_LOCUS13188</name>
</gene>
<feature type="region of interest" description="Disordered" evidence="1">
    <location>
        <begin position="51"/>
        <end position="89"/>
    </location>
</feature>
<dbReference type="PANTHER" id="PTHR12064:SF36">
    <property type="entry name" value="DOMAIN-CONTAINING PROTEIN, PUTATIVE, EXPRESSED-RELATED"/>
    <property type="match status" value="1"/>
</dbReference>
<evidence type="ECO:0008006" key="4">
    <source>
        <dbReference type="Google" id="ProtNLM"/>
    </source>
</evidence>
<evidence type="ECO:0000313" key="2">
    <source>
        <dbReference type="EMBL" id="CAL1371107.1"/>
    </source>
</evidence>
<dbReference type="AlphaFoldDB" id="A0AAV2DCT9"/>
<dbReference type="PANTHER" id="PTHR12064">
    <property type="entry name" value="METAL TRANSPORTER CNNM"/>
    <property type="match status" value="1"/>
</dbReference>
<dbReference type="InterPro" id="IPR045095">
    <property type="entry name" value="ACDP"/>
</dbReference>
<feature type="compositionally biased region" description="Low complexity" evidence="1">
    <location>
        <begin position="71"/>
        <end position="83"/>
    </location>
</feature>
<keyword evidence="3" id="KW-1185">Reference proteome</keyword>
<proteinExistence type="predicted"/>
<dbReference type="Gene3D" id="3.10.580.10">
    <property type="entry name" value="CBS-domain"/>
    <property type="match status" value="1"/>
</dbReference>
<name>A0AAV2DCT9_9ROSI</name>